<protein>
    <submittedName>
        <fullName evidence="8">Unannotated protein</fullName>
    </submittedName>
</protein>
<dbReference type="GO" id="GO:0015109">
    <property type="term" value="F:chromate transmembrane transporter activity"/>
    <property type="evidence" value="ECO:0007669"/>
    <property type="project" value="InterPro"/>
</dbReference>
<dbReference type="Pfam" id="PF02417">
    <property type="entry name" value="Chromate_transp"/>
    <property type="match status" value="2"/>
</dbReference>
<feature type="transmembrane region" description="Helical" evidence="7">
    <location>
        <begin position="151"/>
        <end position="177"/>
    </location>
</feature>
<evidence type="ECO:0000256" key="7">
    <source>
        <dbReference type="SAM" id="Phobius"/>
    </source>
</evidence>
<dbReference type="InterPro" id="IPR014047">
    <property type="entry name" value="Chr_Tranpt_l_chain"/>
</dbReference>
<keyword evidence="5 7" id="KW-1133">Transmembrane helix</keyword>
<feature type="transmembrane region" description="Helical" evidence="7">
    <location>
        <begin position="78"/>
        <end position="103"/>
    </location>
</feature>
<evidence type="ECO:0000256" key="6">
    <source>
        <dbReference type="ARBA" id="ARBA00023136"/>
    </source>
</evidence>
<dbReference type="AlphaFoldDB" id="A0A6J5YSX1"/>
<evidence type="ECO:0000256" key="1">
    <source>
        <dbReference type="ARBA" id="ARBA00004651"/>
    </source>
</evidence>
<proteinExistence type="inferred from homology"/>
<keyword evidence="6 7" id="KW-0472">Membrane</keyword>
<evidence type="ECO:0000256" key="3">
    <source>
        <dbReference type="ARBA" id="ARBA00022475"/>
    </source>
</evidence>
<dbReference type="EMBL" id="CAESAN010000001">
    <property type="protein sequence ID" value="CAB4333585.1"/>
    <property type="molecule type" value="Genomic_DNA"/>
</dbReference>
<evidence type="ECO:0000256" key="4">
    <source>
        <dbReference type="ARBA" id="ARBA00022692"/>
    </source>
</evidence>
<feature type="transmembrane region" description="Helical" evidence="7">
    <location>
        <begin position="110"/>
        <end position="131"/>
    </location>
</feature>
<reference evidence="8" key="1">
    <citation type="submission" date="2020-05" db="EMBL/GenBank/DDBJ databases">
        <authorList>
            <person name="Chiriac C."/>
            <person name="Salcher M."/>
            <person name="Ghai R."/>
            <person name="Kavagutti S V."/>
        </authorList>
    </citation>
    <scope>NUCLEOTIDE SEQUENCE</scope>
</reference>
<dbReference type="PANTHER" id="PTHR33567:SF3">
    <property type="entry name" value="CHROMATE ION TRANSPORTER (EUROFUNG)"/>
    <property type="match status" value="1"/>
</dbReference>
<feature type="transmembrane region" description="Helical" evidence="7">
    <location>
        <begin position="317"/>
        <end position="336"/>
    </location>
</feature>
<name>A0A6J5YSX1_9ZZZZ</name>
<dbReference type="PIRSF" id="PIRSF004810">
    <property type="entry name" value="ChrA"/>
    <property type="match status" value="1"/>
</dbReference>
<evidence type="ECO:0000313" key="8">
    <source>
        <dbReference type="EMBL" id="CAB4333585.1"/>
    </source>
</evidence>
<feature type="transmembrane region" description="Helical" evidence="7">
    <location>
        <begin position="214"/>
        <end position="235"/>
    </location>
</feature>
<organism evidence="8">
    <name type="scientific">freshwater metagenome</name>
    <dbReference type="NCBI Taxonomy" id="449393"/>
    <lineage>
        <taxon>unclassified sequences</taxon>
        <taxon>metagenomes</taxon>
        <taxon>ecological metagenomes</taxon>
    </lineage>
</organism>
<accession>A0A6J5YSX1</accession>
<keyword evidence="4 7" id="KW-0812">Transmembrane</keyword>
<comment type="subcellular location">
    <subcellularLocation>
        <location evidence="1">Cell membrane</location>
        <topology evidence="1">Multi-pass membrane protein</topology>
    </subcellularLocation>
</comment>
<feature type="transmembrane region" description="Helical" evidence="7">
    <location>
        <begin position="189"/>
        <end position="208"/>
    </location>
</feature>
<evidence type="ECO:0000256" key="5">
    <source>
        <dbReference type="ARBA" id="ARBA00022989"/>
    </source>
</evidence>
<sequence length="388" mass="39402">MAHQASLGTVAREWTRLGFTGFGGPQAHIAMLRELCVERERWIEPEEFEHANAACNLLPGPASTQLAIYCALRTGGQWAALLGGLLFIIPGLVMIIALAAISLSSAPADWLRGIGAGAGAAVIGVVLRVGWDLSRSSLAPHEGLRRWRAAIYIAIGAGSVIAVGPFVVLALIGCGLVELIIRRAEAPPLSSFGAPAAIALLLAAGASLSTQTQLAWTALKVGALSYGGGFVIVPIMQEDAVRVYGWMTDGQFLNAVALGQITPGPVVQTVAVVGYAAAGLGGALLASFVAFAPSFLFVMAGGGRFLSLRNNTDARAFLDGAGPAAVGAIFGALIPLASGLSFTWQWVIAAGATALLFGAKLGVVPTLLLAAAAGAIAALLGAPLPALG</sequence>
<feature type="transmembrane region" description="Helical" evidence="7">
    <location>
        <begin position="284"/>
        <end position="305"/>
    </location>
</feature>
<keyword evidence="3" id="KW-1003">Cell membrane</keyword>
<comment type="similarity">
    <text evidence="2">Belongs to the chromate ion transporter (CHR) (TC 2.A.51) family.</text>
</comment>
<dbReference type="InterPro" id="IPR003370">
    <property type="entry name" value="Chromate_transpt"/>
</dbReference>
<evidence type="ECO:0000256" key="2">
    <source>
        <dbReference type="ARBA" id="ARBA00005262"/>
    </source>
</evidence>
<feature type="transmembrane region" description="Helical" evidence="7">
    <location>
        <begin position="366"/>
        <end position="387"/>
    </location>
</feature>
<dbReference type="NCBIfam" id="TIGR00937">
    <property type="entry name" value="2A51"/>
    <property type="match status" value="1"/>
</dbReference>
<dbReference type="GO" id="GO:0005886">
    <property type="term" value="C:plasma membrane"/>
    <property type="evidence" value="ECO:0007669"/>
    <property type="project" value="UniProtKB-SubCell"/>
</dbReference>
<feature type="transmembrane region" description="Helical" evidence="7">
    <location>
        <begin position="256"/>
        <end position="278"/>
    </location>
</feature>
<dbReference type="PANTHER" id="PTHR33567">
    <property type="entry name" value="CHROMATE ION TRANSPORTER (EUROFUNG)"/>
    <property type="match status" value="1"/>
</dbReference>
<gene>
    <name evidence="8" type="ORF">UFOPK3547_00008</name>
</gene>